<evidence type="ECO:0000313" key="2">
    <source>
        <dbReference type="Proteomes" id="UP000297299"/>
    </source>
</evidence>
<accession>A0A4Y8CY14</accession>
<dbReference type="AlphaFoldDB" id="A0A4Y8CY14"/>
<reference evidence="1 2" key="1">
    <citation type="submission" date="2017-11" db="EMBL/GenBank/DDBJ databases">
        <title>Comparative genomics of Botrytis spp.</title>
        <authorList>
            <person name="Valero-Jimenez C.A."/>
            <person name="Tapia P."/>
            <person name="Veloso J."/>
            <person name="Silva-Moreno E."/>
            <person name="Staats M."/>
            <person name="Valdes J.H."/>
            <person name="Van Kan J.A.L."/>
        </authorList>
    </citation>
    <scope>NUCLEOTIDE SEQUENCE [LARGE SCALE GENOMIC DNA]</scope>
    <source>
        <strain evidence="1 2">MUCL2830</strain>
    </source>
</reference>
<name>A0A4Y8CY14_9HELO</name>
<dbReference type="Proteomes" id="UP000297299">
    <property type="component" value="Unassembled WGS sequence"/>
</dbReference>
<comment type="caution">
    <text evidence="1">The sequence shown here is derived from an EMBL/GenBank/DDBJ whole genome shotgun (WGS) entry which is preliminary data.</text>
</comment>
<dbReference type="EMBL" id="PHWZ01000276">
    <property type="protein sequence ID" value="TEY50409.1"/>
    <property type="molecule type" value="Genomic_DNA"/>
</dbReference>
<keyword evidence="2" id="KW-1185">Reference proteome</keyword>
<proteinExistence type="predicted"/>
<sequence>MSMASPNVISMEQHLTVLHQVVQSANPPSYEEEIHLPSYEEATRDLPPRFPVSVLKLEQVIKHLCSSGDLAVAQVLRIGENVLDLDVNIEQTLIHACAIFPITHEIFTPYLRENRVYLCMRGLQWSRIMQGSEDTEWGVERTPMNRATRMQVKKNSRNHVWTVSSRTPILSGETCKGEEFDRESYSLGGIRHYGFIGKDEGDDNIGMGGG</sequence>
<gene>
    <name evidence="1" type="ORF">BOTCAL_0277g00070</name>
</gene>
<organism evidence="1 2">
    <name type="scientific">Botryotinia calthae</name>
    <dbReference type="NCBI Taxonomy" id="38488"/>
    <lineage>
        <taxon>Eukaryota</taxon>
        <taxon>Fungi</taxon>
        <taxon>Dikarya</taxon>
        <taxon>Ascomycota</taxon>
        <taxon>Pezizomycotina</taxon>
        <taxon>Leotiomycetes</taxon>
        <taxon>Helotiales</taxon>
        <taxon>Sclerotiniaceae</taxon>
        <taxon>Botryotinia</taxon>
    </lineage>
</organism>
<protein>
    <submittedName>
        <fullName evidence="1">Uncharacterized protein</fullName>
    </submittedName>
</protein>
<dbReference type="OrthoDB" id="3554329at2759"/>
<evidence type="ECO:0000313" key="1">
    <source>
        <dbReference type="EMBL" id="TEY50409.1"/>
    </source>
</evidence>